<comment type="caution">
    <text evidence="1">The sequence shown here is derived from an EMBL/GenBank/DDBJ whole genome shotgun (WGS) entry which is preliminary data.</text>
</comment>
<dbReference type="RefSeq" id="WP_211976393.1">
    <property type="nucleotide sequence ID" value="NZ_CBFHAM010000061.1"/>
</dbReference>
<name>A0ABS5J7P9_9BACT</name>
<dbReference type="Proteomes" id="UP000676386">
    <property type="component" value="Unassembled WGS sequence"/>
</dbReference>
<gene>
    <name evidence="1" type="ORF">KE626_28210</name>
</gene>
<sequence length="298" mass="34705">MVKLSCKEAKRLDLVDYLATLGHHPQKINNYDYWYLSPLRTERTPSFKINRRQNNWFDHGIGQGGNLIDFGILYFNCSVSDLLHRLTLRGVPDFSFHQPTTFANEKKEDKIVLLTTRQLTSPALLDYIQKRRIHLEVARHFCEEVDFLLYGKKHTVIGFRNDAGGYELRSEHFKGSSSPKDVTFINNRMEQVSVFEGFFSFLSFVAASDRAVLPSNCLVLNSLSFFERSRTLMERHGEIQLFLDRDAAGTTNTQLALNWNSSLYVDRSIFYQGHKDFNDWLVSHHHTPKESYRKSKRL</sequence>
<dbReference type="EMBL" id="JAGTXB010000021">
    <property type="protein sequence ID" value="MBS0031246.1"/>
    <property type="molecule type" value="Genomic_DNA"/>
</dbReference>
<dbReference type="Pfam" id="PF13155">
    <property type="entry name" value="Toprim_2"/>
    <property type="match status" value="1"/>
</dbReference>
<dbReference type="SUPFAM" id="SSF57783">
    <property type="entry name" value="Zinc beta-ribbon"/>
    <property type="match status" value="1"/>
</dbReference>
<evidence type="ECO:0000313" key="1">
    <source>
        <dbReference type="EMBL" id="MBS0031246.1"/>
    </source>
</evidence>
<dbReference type="Gene3D" id="3.90.580.10">
    <property type="entry name" value="Zinc finger, CHC2-type domain"/>
    <property type="match status" value="1"/>
</dbReference>
<keyword evidence="2" id="KW-1185">Reference proteome</keyword>
<proteinExistence type="predicted"/>
<accession>A0ABS5J7P9</accession>
<dbReference type="Gene3D" id="3.40.1360.10">
    <property type="match status" value="1"/>
</dbReference>
<evidence type="ECO:0000313" key="2">
    <source>
        <dbReference type="Proteomes" id="UP000676386"/>
    </source>
</evidence>
<reference evidence="1 2" key="1">
    <citation type="submission" date="2021-04" db="EMBL/GenBank/DDBJ databases">
        <title>Chitinophaga sp. nov., isolated from the rhizosphere soil.</title>
        <authorList>
            <person name="He S."/>
        </authorList>
    </citation>
    <scope>NUCLEOTIDE SEQUENCE [LARGE SCALE GENOMIC DNA]</scope>
    <source>
        <strain evidence="1 2">2R12</strain>
    </source>
</reference>
<dbReference type="InterPro" id="IPR036977">
    <property type="entry name" value="DNA_primase_Znf_CHC2"/>
</dbReference>
<protein>
    <submittedName>
        <fullName evidence="1">Toprim domain-containing protein</fullName>
    </submittedName>
</protein>
<organism evidence="1 2">
    <name type="scientific">Chitinophaga hostae</name>
    <dbReference type="NCBI Taxonomy" id="2831022"/>
    <lineage>
        <taxon>Bacteria</taxon>
        <taxon>Pseudomonadati</taxon>
        <taxon>Bacteroidota</taxon>
        <taxon>Chitinophagia</taxon>
        <taxon>Chitinophagales</taxon>
        <taxon>Chitinophagaceae</taxon>
        <taxon>Chitinophaga</taxon>
    </lineage>
</organism>